<dbReference type="EC" id="3.2.1.89" evidence="3 6"/>
<dbReference type="Proteomes" id="UP001215598">
    <property type="component" value="Unassembled WGS sequence"/>
</dbReference>
<keyword evidence="6" id="KW-0732">Signal</keyword>
<comment type="catalytic activity">
    <reaction evidence="1 6">
        <text>The enzyme specifically hydrolyzes (1-&gt;4)-beta-D-galactosidic linkages in type I arabinogalactans.</text>
        <dbReference type="EC" id="3.2.1.89"/>
    </reaction>
</comment>
<dbReference type="InterPro" id="IPR011683">
    <property type="entry name" value="Glyco_hydro_53"/>
</dbReference>
<dbReference type="Gene3D" id="3.20.20.80">
    <property type="entry name" value="Glycosidases"/>
    <property type="match status" value="1"/>
</dbReference>
<accession>A0AAD7GWX0</accession>
<evidence type="ECO:0000256" key="3">
    <source>
        <dbReference type="ARBA" id="ARBA00012556"/>
    </source>
</evidence>
<evidence type="ECO:0000256" key="2">
    <source>
        <dbReference type="ARBA" id="ARBA00010687"/>
    </source>
</evidence>
<comment type="similarity">
    <text evidence="2 6">Belongs to the glycosyl hydrolase 53 family.</text>
</comment>
<dbReference type="GO" id="GO:0045490">
    <property type="term" value="P:pectin catabolic process"/>
    <property type="evidence" value="ECO:0007669"/>
    <property type="project" value="TreeGrafter"/>
</dbReference>
<dbReference type="PANTHER" id="PTHR34983:SF1">
    <property type="entry name" value="ARABINOGALACTAN ENDO-BETA-1,4-GALACTANASE A"/>
    <property type="match status" value="1"/>
</dbReference>
<keyword evidence="4 6" id="KW-0378">Hydrolase</keyword>
<sequence length="353" mass="37255">MLFSRLAVFLSLSVVSRLGYALTYHGADFSSVVLLENSGIQYHDAATSSSAAKLETILAKHGANLARIRVWTSTNNQDYSLTYGLALAKRAVAAGMSLLIDLHFSDTWADPGHQAIPAAWPKTLAGLNTQIFTYTESLVAAFAAQGTPIQFLEIGNEINDGILWPVGQISVNGYSPLSQLLHSAVNGARAASSTVRTVIHLANGWDAEGVSSFYQQIFIAGEFAIADVDVMGFSFYPFYGTGATFSALQSSLQAMITKYGKDVMVVETDWPESCSGVALSQPAIAISAAGQQSWVLGIRNVLSALSGGHGIGIVFWEPAWIGNAGLGSACADNLLVDGSGTTRASIAIFSADM</sequence>
<proteinExistence type="inferred from homology"/>
<dbReference type="PANTHER" id="PTHR34983">
    <property type="entry name" value="ARABINOGALACTAN ENDO-BETA-1,4-GALACTANASE A"/>
    <property type="match status" value="1"/>
</dbReference>
<evidence type="ECO:0000256" key="5">
    <source>
        <dbReference type="ARBA" id="ARBA00023295"/>
    </source>
</evidence>
<name>A0AAD7GWX0_9AGAR</name>
<dbReference type="InterPro" id="IPR017853">
    <property type="entry name" value="GH"/>
</dbReference>
<feature type="chain" id="PRO_5041777450" description="Arabinogalactan endo-beta-1,4-galactanase" evidence="6">
    <location>
        <begin position="22"/>
        <end position="353"/>
    </location>
</feature>
<evidence type="ECO:0000313" key="8">
    <source>
        <dbReference type="Proteomes" id="UP001215598"/>
    </source>
</evidence>
<dbReference type="SUPFAM" id="SSF51445">
    <property type="entry name" value="(Trans)glycosidases"/>
    <property type="match status" value="1"/>
</dbReference>
<protein>
    <recommendedName>
        <fullName evidence="3 6">Arabinogalactan endo-beta-1,4-galactanase</fullName>
        <ecNumber evidence="3 6">3.2.1.89</ecNumber>
    </recommendedName>
</protein>
<keyword evidence="8" id="KW-1185">Reference proteome</keyword>
<reference evidence="7" key="1">
    <citation type="submission" date="2023-03" db="EMBL/GenBank/DDBJ databases">
        <title>Massive genome expansion in bonnet fungi (Mycena s.s.) driven by repeated elements and novel gene families across ecological guilds.</title>
        <authorList>
            <consortium name="Lawrence Berkeley National Laboratory"/>
            <person name="Harder C.B."/>
            <person name="Miyauchi S."/>
            <person name="Viragh M."/>
            <person name="Kuo A."/>
            <person name="Thoen E."/>
            <person name="Andreopoulos B."/>
            <person name="Lu D."/>
            <person name="Skrede I."/>
            <person name="Drula E."/>
            <person name="Henrissat B."/>
            <person name="Morin E."/>
            <person name="Kohler A."/>
            <person name="Barry K."/>
            <person name="LaButti K."/>
            <person name="Morin E."/>
            <person name="Salamov A."/>
            <person name="Lipzen A."/>
            <person name="Mereny Z."/>
            <person name="Hegedus B."/>
            <person name="Baldrian P."/>
            <person name="Stursova M."/>
            <person name="Weitz H."/>
            <person name="Taylor A."/>
            <person name="Grigoriev I.V."/>
            <person name="Nagy L.G."/>
            <person name="Martin F."/>
            <person name="Kauserud H."/>
        </authorList>
    </citation>
    <scope>NUCLEOTIDE SEQUENCE</scope>
    <source>
        <strain evidence="7">CBHHK182m</strain>
    </source>
</reference>
<evidence type="ECO:0000256" key="1">
    <source>
        <dbReference type="ARBA" id="ARBA00001695"/>
    </source>
</evidence>
<organism evidence="7 8">
    <name type="scientific">Mycena metata</name>
    <dbReference type="NCBI Taxonomy" id="1033252"/>
    <lineage>
        <taxon>Eukaryota</taxon>
        <taxon>Fungi</taxon>
        <taxon>Dikarya</taxon>
        <taxon>Basidiomycota</taxon>
        <taxon>Agaricomycotina</taxon>
        <taxon>Agaricomycetes</taxon>
        <taxon>Agaricomycetidae</taxon>
        <taxon>Agaricales</taxon>
        <taxon>Marasmiineae</taxon>
        <taxon>Mycenaceae</taxon>
        <taxon>Mycena</taxon>
    </lineage>
</organism>
<evidence type="ECO:0000256" key="4">
    <source>
        <dbReference type="ARBA" id="ARBA00022801"/>
    </source>
</evidence>
<keyword evidence="5 6" id="KW-0326">Glycosidase</keyword>
<comment type="caution">
    <text evidence="7">The sequence shown here is derived from an EMBL/GenBank/DDBJ whole genome shotgun (WGS) entry which is preliminary data.</text>
</comment>
<dbReference type="EMBL" id="JARKIB010000447">
    <property type="protein sequence ID" value="KAJ7707125.1"/>
    <property type="molecule type" value="Genomic_DNA"/>
</dbReference>
<feature type="signal peptide" evidence="6">
    <location>
        <begin position="1"/>
        <end position="21"/>
    </location>
</feature>
<dbReference type="GO" id="GO:0015926">
    <property type="term" value="F:glucosidase activity"/>
    <property type="evidence" value="ECO:0007669"/>
    <property type="project" value="InterPro"/>
</dbReference>
<dbReference type="GO" id="GO:0031218">
    <property type="term" value="F:arabinogalactan endo-1,4-beta-galactosidase activity"/>
    <property type="evidence" value="ECO:0007669"/>
    <property type="project" value="UniProtKB-EC"/>
</dbReference>
<evidence type="ECO:0000313" key="7">
    <source>
        <dbReference type="EMBL" id="KAJ7707125.1"/>
    </source>
</evidence>
<evidence type="ECO:0000256" key="6">
    <source>
        <dbReference type="RuleBase" id="RU361192"/>
    </source>
</evidence>
<dbReference type="Pfam" id="PF07745">
    <property type="entry name" value="Glyco_hydro_53"/>
    <property type="match status" value="1"/>
</dbReference>
<dbReference type="AlphaFoldDB" id="A0AAD7GWX0"/>
<gene>
    <name evidence="7" type="ORF">B0H16DRAFT_672725</name>
</gene>